<keyword evidence="1" id="KW-1185">Reference proteome</keyword>
<evidence type="ECO:0000313" key="2">
    <source>
        <dbReference type="WBParaSite" id="ALUE_0001818901-mRNA-1"/>
    </source>
</evidence>
<name>A0A0M3II57_ASCLU</name>
<dbReference type="AlphaFoldDB" id="A0A0M3II57"/>
<organism evidence="1 2">
    <name type="scientific">Ascaris lumbricoides</name>
    <name type="common">Giant roundworm</name>
    <dbReference type="NCBI Taxonomy" id="6252"/>
    <lineage>
        <taxon>Eukaryota</taxon>
        <taxon>Metazoa</taxon>
        <taxon>Ecdysozoa</taxon>
        <taxon>Nematoda</taxon>
        <taxon>Chromadorea</taxon>
        <taxon>Rhabditida</taxon>
        <taxon>Spirurina</taxon>
        <taxon>Ascaridomorpha</taxon>
        <taxon>Ascaridoidea</taxon>
        <taxon>Ascarididae</taxon>
        <taxon>Ascaris</taxon>
    </lineage>
</organism>
<proteinExistence type="predicted"/>
<sequence>MTKDSRKAVRECRHHQRLKRSFCADSDSEGFNRKAISSLDKEISDYLALKCEKKFDGRERFKRYGNLEKEDSLSGDRRIWSSLTLANTFAYNLRYPGSQED</sequence>
<reference evidence="2" key="1">
    <citation type="submission" date="2016-05" db="UniProtKB">
        <authorList>
            <consortium name="WormBaseParasite"/>
        </authorList>
    </citation>
    <scope>IDENTIFICATION</scope>
</reference>
<protein>
    <submittedName>
        <fullName evidence="2">Uncharacterized protein</fullName>
    </submittedName>
</protein>
<dbReference type="Proteomes" id="UP000036681">
    <property type="component" value="Unplaced"/>
</dbReference>
<accession>A0A0M3II57</accession>
<evidence type="ECO:0000313" key="1">
    <source>
        <dbReference type="Proteomes" id="UP000036681"/>
    </source>
</evidence>
<dbReference type="WBParaSite" id="ALUE_0001818901-mRNA-1">
    <property type="protein sequence ID" value="ALUE_0001818901-mRNA-1"/>
    <property type="gene ID" value="ALUE_0001818901"/>
</dbReference>